<dbReference type="EMBL" id="JACIJH010000001">
    <property type="protein sequence ID" value="MBB5704961.1"/>
    <property type="molecule type" value="Genomic_DNA"/>
</dbReference>
<organism evidence="2 3">
    <name type="scientific">Sphingopyxis panaciterrulae</name>
    <dbReference type="NCBI Taxonomy" id="462372"/>
    <lineage>
        <taxon>Bacteria</taxon>
        <taxon>Pseudomonadati</taxon>
        <taxon>Pseudomonadota</taxon>
        <taxon>Alphaproteobacteria</taxon>
        <taxon>Sphingomonadales</taxon>
        <taxon>Sphingomonadaceae</taxon>
        <taxon>Sphingopyxis</taxon>
    </lineage>
</organism>
<accession>A0A7W9B2U2</accession>
<evidence type="ECO:0000313" key="3">
    <source>
        <dbReference type="Proteomes" id="UP000537161"/>
    </source>
</evidence>
<evidence type="ECO:0000256" key="1">
    <source>
        <dbReference type="SAM" id="MobiDB-lite"/>
    </source>
</evidence>
<name>A0A7W9B2U2_9SPHN</name>
<feature type="region of interest" description="Disordered" evidence="1">
    <location>
        <begin position="24"/>
        <end position="45"/>
    </location>
</feature>
<protein>
    <recommendedName>
        <fullName evidence="4">Lipoprotein</fullName>
    </recommendedName>
</protein>
<dbReference type="Proteomes" id="UP000537161">
    <property type="component" value="Unassembled WGS sequence"/>
</dbReference>
<dbReference type="AlphaFoldDB" id="A0A7W9B2U2"/>
<sequence length="175" mass="18097">MRLAFLIPPMLLLAACEQKDENDRSAGTDISINADGEGGGGVQIHTGKDGGKLRIGGKDGAAINIDLPDFVDLDIQGDFDIDGVRLYPGSTITKVDVDANDAGGADKATVNLGFTTPAAPARAADWMTAEFAKKGIKVARDGDTLSGTDKDGDDFTIAFNPDGATSKGQVKIVSN</sequence>
<evidence type="ECO:0000313" key="2">
    <source>
        <dbReference type="EMBL" id="MBB5704961.1"/>
    </source>
</evidence>
<gene>
    <name evidence="2" type="ORF">FHR21_000286</name>
</gene>
<evidence type="ECO:0008006" key="4">
    <source>
        <dbReference type="Google" id="ProtNLM"/>
    </source>
</evidence>
<keyword evidence="3" id="KW-1185">Reference proteome</keyword>
<reference evidence="2 3" key="1">
    <citation type="submission" date="2020-08" db="EMBL/GenBank/DDBJ databases">
        <title>Genomic Encyclopedia of Type Strains, Phase IV (KMG-IV): sequencing the most valuable type-strain genomes for metagenomic binning, comparative biology and taxonomic classification.</title>
        <authorList>
            <person name="Goeker M."/>
        </authorList>
    </citation>
    <scope>NUCLEOTIDE SEQUENCE [LARGE SCALE GENOMIC DNA]</scope>
    <source>
        <strain evidence="2 3">DSM 27163</strain>
    </source>
</reference>
<comment type="caution">
    <text evidence="2">The sequence shown here is derived from an EMBL/GenBank/DDBJ whole genome shotgun (WGS) entry which is preliminary data.</text>
</comment>
<dbReference type="PROSITE" id="PS51257">
    <property type="entry name" value="PROKAR_LIPOPROTEIN"/>
    <property type="match status" value="1"/>
</dbReference>
<proteinExistence type="predicted"/>
<dbReference type="RefSeq" id="WP_184094565.1">
    <property type="nucleotide sequence ID" value="NZ_JACIJH010000001.1"/>
</dbReference>